<reference evidence="1" key="2">
    <citation type="submission" date="2025-09" db="UniProtKB">
        <authorList>
            <consortium name="Ensembl"/>
        </authorList>
    </citation>
    <scope>IDENTIFICATION</scope>
</reference>
<accession>A0A8B9BFW6</accession>
<dbReference type="AlphaFoldDB" id="A0A8B9BFW6"/>
<reference evidence="1" key="1">
    <citation type="submission" date="2025-08" db="UniProtKB">
        <authorList>
            <consortium name="Ensembl"/>
        </authorList>
    </citation>
    <scope>IDENTIFICATION</scope>
</reference>
<keyword evidence="2" id="KW-1185">Reference proteome</keyword>
<dbReference type="GeneTree" id="ENSGT00960000189412"/>
<evidence type="ECO:0000313" key="1">
    <source>
        <dbReference type="Ensembl" id="ENSABRP00000003677.1"/>
    </source>
</evidence>
<protein>
    <submittedName>
        <fullName evidence="1">Uncharacterized protein</fullName>
    </submittedName>
</protein>
<name>A0A8B9BFW6_9AVES</name>
<sequence>KVHHYLVLYSCPRHIHLKDYSALLKRLVPIASHVTVLLSSLELAYSSPLVLPESSQNIWLMVRFCRAAISEIMSLDLRRSSICTDCHRPKDTGQKKNHCACSTASCGGHAAFSLSPTNTSEGLYFCLLMKCSPVLTVAKSCTHFFSSLTASL</sequence>
<dbReference type="Ensembl" id="ENSABRT00000005298.1">
    <property type="protein sequence ID" value="ENSABRP00000003677.1"/>
    <property type="gene ID" value="ENSABRG00000003437.1"/>
</dbReference>
<proteinExistence type="predicted"/>
<evidence type="ECO:0000313" key="2">
    <source>
        <dbReference type="Proteomes" id="UP000694426"/>
    </source>
</evidence>
<dbReference type="Proteomes" id="UP000694426">
    <property type="component" value="Unplaced"/>
</dbReference>
<organism evidence="1 2">
    <name type="scientific">Anser brachyrhynchus</name>
    <name type="common">Pink-footed goose</name>
    <dbReference type="NCBI Taxonomy" id="132585"/>
    <lineage>
        <taxon>Eukaryota</taxon>
        <taxon>Metazoa</taxon>
        <taxon>Chordata</taxon>
        <taxon>Craniata</taxon>
        <taxon>Vertebrata</taxon>
        <taxon>Euteleostomi</taxon>
        <taxon>Archelosauria</taxon>
        <taxon>Archosauria</taxon>
        <taxon>Dinosauria</taxon>
        <taxon>Saurischia</taxon>
        <taxon>Theropoda</taxon>
        <taxon>Coelurosauria</taxon>
        <taxon>Aves</taxon>
        <taxon>Neognathae</taxon>
        <taxon>Galloanserae</taxon>
        <taxon>Anseriformes</taxon>
        <taxon>Anatidae</taxon>
        <taxon>Anserinae</taxon>
        <taxon>Anser</taxon>
    </lineage>
</organism>